<dbReference type="GO" id="GO:0006325">
    <property type="term" value="P:chromatin organization"/>
    <property type="evidence" value="ECO:0007669"/>
    <property type="project" value="TreeGrafter"/>
</dbReference>
<dbReference type="AlphaFoldDB" id="A0A9Q1CJM4"/>
<evidence type="ECO:0000256" key="1">
    <source>
        <dbReference type="SAM" id="MobiDB-lite"/>
    </source>
</evidence>
<feature type="domain" description="Codanin-1 C-terminal" evidence="2">
    <location>
        <begin position="80"/>
        <end position="180"/>
    </location>
</feature>
<dbReference type="InterPro" id="IPR040031">
    <property type="entry name" value="Codanin-1"/>
</dbReference>
<proteinExistence type="predicted"/>
<feature type="region of interest" description="Disordered" evidence="1">
    <location>
        <begin position="384"/>
        <end position="435"/>
    </location>
</feature>
<evidence type="ECO:0000259" key="2">
    <source>
        <dbReference type="Pfam" id="PF15296"/>
    </source>
</evidence>
<name>A0A9Q1CJM4_HOLLE</name>
<evidence type="ECO:0000313" key="4">
    <source>
        <dbReference type="Proteomes" id="UP001152320"/>
    </source>
</evidence>
<accession>A0A9Q1CJM4</accession>
<organism evidence="3 4">
    <name type="scientific">Holothuria leucospilota</name>
    <name type="common">Black long sea cucumber</name>
    <name type="synonym">Mertensiothuria leucospilota</name>
    <dbReference type="NCBI Taxonomy" id="206669"/>
    <lineage>
        <taxon>Eukaryota</taxon>
        <taxon>Metazoa</taxon>
        <taxon>Echinodermata</taxon>
        <taxon>Eleutherozoa</taxon>
        <taxon>Echinozoa</taxon>
        <taxon>Holothuroidea</taxon>
        <taxon>Aspidochirotacea</taxon>
        <taxon>Aspidochirotida</taxon>
        <taxon>Holothuriidae</taxon>
        <taxon>Holothuria</taxon>
    </lineage>
</organism>
<reference evidence="3" key="1">
    <citation type="submission" date="2021-10" db="EMBL/GenBank/DDBJ databases">
        <title>Tropical sea cucumber genome reveals ecological adaptation and Cuvierian tubules defense mechanism.</title>
        <authorList>
            <person name="Chen T."/>
        </authorList>
    </citation>
    <scope>NUCLEOTIDE SEQUENCE</scope>
    <source>
        <strain evidence="3">Nanhai2018</strain>
        <tissue evidence="3">Muscle</tissue>
    </source>
</reference>
<sequence>MLDSSAVLMEYYNTTLKLLRNIYRTVGLSPSSEFPACNQFLLLVLIGWLFEVLSFTPDFSPPTIKDEDDNNDDITEPRLDHIPFVDQSLLYSCCPYLSDIKTLLSESTASSPMRKITPVAASTTQPEITAGFLLSKVQNDLERNFLHTQSPSLKKTVEFVGSRVASNCIKNIDSQELTVKRNLLSELIMKKFHIASIDSDADFDDFIEEKCKVVIRNIVSEEISGQVMRTACSLAIRNSLQKTQRWIHVQIPGAFRQEIESCLSKCSKLQAHKESPTKDESSTDTIHSDPSSTLSTPSVLLQELKDAIYQLLTTSEPDQLVKQHLSLIKRSKEVLKEKHLLPQLSMSALESLLKDLISLTCIVSPSSVHLFVTPPREEVNLVPSKKLKSKTQELNISPSSKSPASNCAMKSNTSESPGNAQHRSDMNETSQNERLQERLREFSQEHSLVSNGNLTTLSVSQTRTDFLQEIISVSKSHFHDKLDFESFFSPRTDLLQTTDSDGNKARKKLHKIVNYFVESSIIQGDDLCEH</sequence>
<dbReference type="EMBL" id="JAIZAY010000003">
    <property type="protein sequence ID" value="KAJ8045679.1"/>
    <property type="molecule type" value="Genomic_DNA"/>
</dbReference>
<dbReference type="PANTHER" id="PTHR28678:SF1">
    <property type="entry name" value="CODANIN-1"/>
    <property type="match status" value="1"/>
</dbReference>
<dbReference type="GO" id="GO:0005634">
    <property type="term" value="C:nucleus"/>
    <property type="evidence" value="ECO:0007669"/>
    <property type="project" value="TreeGrafter"/>
</dbReference>
<feature type="region of interest" description="Disordered" evidence="1">
    <location>
        <begin position="273"/>
        <end position="295"/>
    </location>
</feature>
<feature type="compositionally biased region" description="Polar residues" evidence="1">
    <location>
        <begin position="392"/>
        <end position="433"/>
    </location>
</feature>
<gene>
    <name evidence="3" type="ORF">HOLleu_08726</name>
</gene>
<comment type="caution">
    <text evidence="3">The sequence shown here is derived from an EMBL/GenBank/DDBJ whole genome shotgun (WGS) entry which is preliminary data.</text>
</comment>
<dbReference type="Pfam" id="PF15296">
    <property type="entry name" value="Codanin-1_C"/>
    <property type="match status" value="1"/>
</dbReference>
<protein>
    <submittedName>
        <fullName evidence="3">Codanin-1</fullName>
    </submittedName>
</protein>
<dbReference type="Proteomes" id="UP001152320">
    <property type="component" value="Chromosome 3"/>
</dbReference>
<evidence type="ECO:0000313" key="3">
    <source>
        <dbReference type="EMBL" id="KAJ8045679.1"/>
    </source>
</evidence>
<dbReference type="OrthoDB" id="20982at2759"/>
<dbReference type="PANTHER" id="PTHR28678">
    <property type="entry name" value="CODANIN-1"/>
    <property type="match status" value="1"/>
</dbReference>
<dbReference type="InterPro" id="IPR028171">
    <property type="entry name" value="Codanin-1_C"/>
</dbReference>
<keyword evidence="4" id="KW-1185">Reference proteome</keyword>